<evidence type="ECO:0000313" key="7">
    <source>
        <dbReference type="EMBL" id="KAA8893696.1"/>
    </source>
</evidence>
<evidence type="ECO:0000256" key="1">
    <source>
        <dbReference type="ARBA" id="ARBA00004496"/>
    </source>
</evidence>
<dbReference type="Proteomes" id="UP000326924">
    <property type="component" value="Unassembled WGS sequence"/>
</dbReference>
<dbReference type="FunCoup" id="A0A5J5EFJ6">
    <property type="interactions" value="62"/>
</dbReference>
<dbReference type="PANTHER" id="PTHR12894:SF27">
    <property type="entry name" value="TRANSFORMING GROWTH FACTOR-BETA RECEPTOR-ASSOCIATED PROTEIN 1"/>
    <property type="match status" value="1"/>
</dbReference>
<evidence type="ECO:0000259" key="6">
    <source>
        <dbReference type="PROSITE" id="PS50219"/>
    </source>
</evidence>
<dbReference type="InterPro" id="IPR032914">
    <property type="entry name" value="Vam6/VPS39/TRAP1"/>
</dbReference>
<feature type="domain" description="CNH" evidence="6">
    <location>
        <begin position="32"/>
        <end position="439"/>
    </location>
</feature>
<keyword evidence="3" id="KW-0963">Cytoplasm</keyword>
<evidence type="ECO:0000256" key="4">
    <source>
        <dbReference type="ARBA" id="ARBA00022927"/>
    </source>
</evidence>
<accession>A0A5J5EFJ6</accession>
<feature type="region of interest" description="Disordered" evidence="5">
    <location>
        <begin position="227"/>
        <end position="343"/>
    </location>
</feature>
<dbReference type="GO" id="GO:0016020">
    <property type="term" value="C:membrane"/>
    <property type="evidence" value="ECO:0007669"/>
    <property type="project" value="TreeGrafter"/>
</dbReference>
<comment type="subcellular location">
    <subcellularLocation>
        <location evidence="1">Cytoplasm</location>
    </subcellularLocation>
</comment>
<evidence type="ECO:0000313" key="8">
    <source>
        <dbReference type="Proteomes" id="UP000326924"/>
    </source>
</evidence>
<sequence length="1111" mass="123545">MVPSSGKKPSTGPYILQELVDDLPLDTPEHQDVTVTSLESWGMNLYVGTSAHEILHLVSIPSTPNPESPKPVYILASRLQPTASASTNGAPFIKQLVVLPTVSKALVLSSTGVLTFYTLPEFSPAFNGTKLKDVSYVGGLDMNEESLPEEARDSKPRLVMVLAKNKIRMIRVGEELRLVKDIPLPNTLTTVRRGSIACVATNQNYTLLDVENIQRIPLFPISAIESEVSSGGESGSSTQSHPPRSSSLTTGRERRNSSATTSREGAGAASHARSVSAGNIGRSPSSSGRGPRRPASYLGQTHLTPDAGNPRPSSPTESADRSASLPPPPPPPKSPTPASRAILNPHVASPNSAEFLLTTGTRPEDPGVGMFVNLDGDVTRGTIQFEKYPEQLIVQGGWVIAVIPGKGLDMQRWDLEDAGAVEEEDKKGSIPLEGDVQLKEVLGLEGTIVAEAGKTLRLVRVPLKPGDRKSDEDSPEDKQRNEEERVIARRISTVQSRVVAFSGRKVYTLLPCPLVVRLDSRLHEFSDKDFDGIIARVHRTIHVLDEVQSIEPDSETSFHEVSFVRQKCGLLVLGELLRITQTQTADITADEIMKVEMALLESALDPRFIISLFGSAFEEDIVEGDGGVWVYGGIKEVFVRLKESKDVSNVFTRDVLLLLKRFLAVWRSKKGFGSVSDEKAVFLTVDAAMLRVLLMLDSPKYLQDKGKTVVQEGNVRTELYSFIDSGVDDFEAAVRILESFERLYVLSILYSRAKQYRNVLDTWRRILEVEDKTGEFKEGELRVKNYLLKMKDPELVEEFGCWLAQRNPTLGIQVFASDEARVKFEPPKVLEVLRSRAPEAVRPYVQYLVIEKKLLQNTQYANELIFLYLDDLTNTLSTDPSASESLKVSYESYRALSSPKPTYHEFIVDNSPASASAPWWHNRMRLLELLGGASGYDVNRVLDSVQPYREVLVPEMVILHGRDSKHAEALRLLTHHLRDFDTAINYCLFGGLSIFQTRNVITKKEEQSELFAILLDEYLKLEDVSERIQQTSQLLEKFGRWLDVTHVLSVIPDEWSIEILGGFLISALRQLVREKAEVRVERALGRSRNLRVEARYVEQCDEIGPVIDMGN</sequence>
<organism evidence="7 8">
    <name type="scientific">Sphaerosporella brunnea</name>
    <dbReference type="NCBI Taxonomy" id="1250544"/>
    <lineage>
        <taxon>Eukaryota</taxon>
        <taxon>Fungi</taxon>
        <taxon>Dikarya</taxon>
        <taxon>Ascomycota</taxon>
        <taxon>Pezizomycotina</taxon>
        <taxon>Pezizomycetes</taxon>
        <taxon>Pezizales</taxon>
        <taxon>Pyronemataceae</taxon>
        <taxon>Sphaerosporella</taxon>
    </lineage>
</organism>
<name>A0A5J5EFJ6_9PEZI</name>
<dbReference type="GO" id="GO:0034058">
    <property type="term" value="P:endosomal vesicle fusion"/>
    <property type="evidence" value="ECO:0007669"/>
    <property type="project" value="TreeGrafter"/>
</dbReference>
<dbReference type="GO" id="GO:0006914">
    <property type="term" value="P:autophagy"/>
    <property type="evidence" value="ECO:0007669"/>
    <property type="project" value="TreeGrafter"/>
</dbReference>
<dbReference type="PROSITE" id="PS50219">
    <property type="entry name" value="CNH"/>
    <property type="match status" value="1"/>
</dbReference>
<dbReference type="EMBL" id="VXIS01000412">
    <property type="protein sequence ID" value="KAA8893696.1"/>
    <property type="molecule type" value="Genomic_DNA"/>
</dbReference>
<dbReference type="InterPro" id="IPR001180">
    <property type="entry name" value="CNH_dom"/>
</dbReference>
<evidence type="ECO:0000256" key="3">
    <source>
        <dbReference type="ARBA" id="ARBA00022490"/>
    </source>
</evidence>
<dbReference type="PANTHER" id="PTHR12894">
    <property type="entry name" value="CNH DOMAIN CONTAINING"/>
    <property type="match status" value="1"/>
</dbReference>
<evidence type="ECO:0000256" key="2">
    <source>
        <dbReference type="ARBA" id="ARBA00022448"/>
    </source>
</evidence>
<dbReference type="AlphaFoldDB" id="A0A5J5EFJ6"/>
<proteinExistence type="predicted"/>
<protein>
    <recommendedName>
        <fullName evidence="6">CNH domain-containing protein</fullName>
    </recommendedName>
</protein>
<dbReference type="GO" id="GO:0005737">
    <property type="term" value="C:cytoplasm"/>
    <property type="evidence" value="ECO:0007669"/>
    <property type="project" value="UniProtKB-SubCell"/>
</dbReference>
<dbReference type="OrthoDB" id="5325112at2759"/>
<feature type="compositionally biased region" description="Low complexity" evidence="5">
    <location>
        <begin position="227"/>
        <end position="247"/>
    </location>
</feature>
<reference evidence="7 8" key="1">
    <citation type="submission" date="2019-09" db="EMBL/GenBank/DDBJ databases">
        <title>Draft genome of the ectomycorrhizal ascomycete Sphaerosporella brunnea.</title>
        <authorList>
            <consortium name="DOE Joint Genome Institute"/>
            <person name="Benucci G.M."/>
            <person name="Marozzi G."/>
            <person name="Antonielli L."/>
            <person name="Sanchez S."/>
            <person name="Marco P."/>
            <person name="Wang X."/>
            <person name="Falini L.B."/>
            <person name="Barry K."/>
            <person name="Haridas S."/>
            <person name="Lipzen A."/>
            <person name="Labutti K."/>
            <person name="Grigoriev I.V."/>
            <person name="Murat C."/>
            <person name="Martin F."/>
            <person name="Albertini E."/>
            <person name="Donnini D."/>
            <person name="Bonito G."/>
        </authorList>
    </citation>
    <scope>NUCLEOTIDE SEQUENCE [LARGE SCALE GENOMIC DNA]</scope>
    <source>
        <strain evidence="7 8">Sb_GMNB300</strain>
    </source>
</reference>
<keyword evidence="2" id="KW-0813">Transport</keyword>
<gene>
    <name evidence="7" type="ORF">FN846DRAFT_1025561</name>
</gene>
<evidence type="ECO:0000256" key="5">
    <source>
        <dbReference type="SAM" id="MobiDB-lite"/>
    </source>
</evidence>
<dbReference type="GO" id="GO:0015031">
    <property type="term" value="P:protein transport"/>
    <property type="evidence" value="ECO:0007669"/>
    <property type="project" value="UniProtKB-KW"/>
</dbReference>
<comment type="caution">
    <text evidence="7">The sequence shown here is derived from an EMBL/GenBank/DDBJ whole genome shotgun (WGS) entry which is preliminary data.</text>
</comment>
<feature type="compositionally biased region" description="Basic and acidic residues" evidence="5">
    <location>
        <begin position="465"/>
        <end position="484"/>
    </location>
</feature>
<dbReference type="InParanoid" id="A0A5J5EFJ6"/>
<feature type="region of interest" description="Disordered" evidence="5">
    <location>
        <begin position="464"/>
        <end position="484"/>
    </location>
</feature>
<keyword evidence="8" id="KW-1185">Reference proteome</keyword>
<keyword evidence="4" id="KW-0653">Protein transport</keyword>
<feature type="compositionally biased region" description="Pro residues" evidence="5">
    <location>
        <begin position="325"/>
        <end position="335"/>
    </location>
</feature>